<dbReference type="GO" id="GO:0008194">
    <property type="term" value="F:UDP-glycosyltransferase activity"/>
    <property type="evidence" value="ECO:0007669"/>
    <property type="project" value="InterPro"/>
</dbReference>
<proteinExistence type="inferred from homology"/>
<keyword evidence="3" id="KW-0808">Transferase</keyword>
<evidence type="ECO:0008006" key="8">
    <source>
        <dbReference type="Google" id="ProtNLM"/>
    </source>
</evidence>
<keyword evidence="4" id="KW-1133">Transmembrane helix</keyword>
<keyword evidence="4" id="KW-0472">Membrane</keyword>
<dbReference type="CDD" id="cd03784">
    <property type="entry name" value="GT1_Gtf-like"/>
    <property type="match status" value="1"/>
</dbReference>
<accession>A0A7R8UVU3</accession>
<dbReference type="FunFam" id="3.40.50.2000:FF:000050">
    <property type="entry name" value="UDP-glucuronosyltransferase"/>
    <property type="match status" value="1"/>
</dbReference>
<dbReference type="SUPFAM" id="SSF53756">
    <property type="entry name" value="UDP-Glycosyltransferase/glycogen phosphorylase"/>
    <property type="match status" value="1"/>
</dbReference>
<dbReference type="OMA" id="HEESIAN"/>
<name>A0A7R8UVU3_HERIL</name>
<evidence type="ECO:0000313" key="6">
    <source>
        <dbReference type="EMBL" id="CAD7087501.1"/>
    </source>
</evidence>
<evidence type="ECO:0000256" key="5">
    <source>
        <dbReference type="SAM" id="SignalP"/>
    </source>
</evidence>
<keyword evidence="4" id="KW-0812">Transmembrane</keyword>
<protein>
    <recommendedName>
        <fullName evidence="8">UDP-glucuronosyltransferase</fullName>
    </recommendedName>
</protein>
<reference evidence="6 7" key="1">
    <citation type="submission" date="2020-11" db="EMBL/GenBank/DDBJ databases">
        <authorList>
            <person name="Wallbank WR R."/>
            <person name="Pardo Diaz C."/>
            <person name="Kozak K."/>
            <person name="Martin S."/>
            <person name="Jiggins C."/>
            <person name="Moest M."/>
            <person name="Warren A I."/>
            <person name="Generalovic N T."/>
            <person name="Byers J.R.P. K."/>
            <person name="Montejo-Kovacevich G."/>
            <person name="Yen C E."/>
        </authorList>
    </citation>
    <scope>NUCLEOTIDE SEQUENCE [LARGE SCALE GENOMIC DNA]</scope>
</reference>
<dbReference type="InParanoid" id="A0A7R8UVU3"/>
<dbReference type="EMBL" id="LR899012">
    <property type="protein sequence ID" value="CAD7087501.1"/>
    <property type="molecule type" value="Genomic_DNA"/>
</dbReference>
<feature type="chain" id="PRO_5031035904" description="UDP-glucuronosyltransferase" evidence="5">
    <location>
        <begin position="29"/>
        <end position="528"/>
    </location>
</feature>
<dbReference type="AlphaFoldDB" id="A0A7R8UVU3"/>
<dbReference type="PANTHER" id="PTHR48043:SF159">
    <property type="entry name" value="EG:EG0003.4 PROTEIN-RELATED"/>
    <property type="match status" value="1"/>
</dbReference>
<dbReference type="Gene3D" id="3.40.50.2000">
    <property type="entry name" value="Glycogen Phosphorylase B"/>
    <property type="match status" value="2"/>
</dbReference>
<comment type="similarity">
    <text evidence="1">Belongs to the UDP-glycosyltransferase family.</text>
</comment>
<gene>
    <name evidence="6" type="ORF">HERILL_LOCUS10205</name>
</gene>
<organism evidence="6 7">
    <name type="scientific">Hermetia illucens</name>
    <name type="common">Black soldier fly</name>
    <dbReference type="NCBI Taxonomy" id="343691"/>
    <lineage>
        <taxon>Eukaryota</taxon>
        <taxon>Metazoa</taxon>
        <taxon>Ecdysozoa</taxon>
        <taxon>Arthropoda</taxon>
        <taxon>Hexapoda</taxon>
        <taxon>Insecta</taxon>
        <taxon>Pterygota</taxon>
        <taxon>Neoptera</taxon>
        <taxon>Endopterygota</taxon>
        <taxon>Diptera</taxon>
        <taxon>Brachycera</taxon>
        <taxon>Stratiomyomorpha</taxon>
        <taxon>Stratiomyidae</taxon>
        <taxon>Hermetiinae</taxon>
        <taxon>Hermetia</taxon>
    </lineage>
</organism>
<evidence type="ECO:0000256" key="3">
    <source>
        <dbReference type="ARBA" id="ARBA00022679"/>
    </source>
</evidence>
<sequence length="528" mass="59735">MNISALSILRVTCVLIFFILICTQSGESARVLGLFPTRAKSHLIIQMEVIKTLIDRGHNVTVVTTLPVAKSNRSFHHVKLPEISYPEWVFTSMIEERKGLMDELKKTSALMDITINASETSLVDLIKSGFLNEEPFELVVLGYFFNDIFMGVAAHFKSPLVIIDTHKPLLLTNSMIGNPSEIFYVPNGLLEETQPLSFFGRVRNALFHILEIAFTKLYIVKMNNIYGKYFPGDKYPPLSDMFKNVSLILQTTHFSEGVIRPEIPALIPIGGIQAKQKPDLLPKELSLILDEATEHGVIYFSLGTNAKSSDRNPVTIKSIYNVFSKLKQKVIWKWEDGEYPGNASNIFYAKWLPQDDILAHPHLRLFISHCGLGSIVESKYHGVPVLAIPLFGDQFGNAKAMVDAGFAVQVNYQGLTEESFEAALKEILENPSYRENIQRFSRLYRDRPMSIRDTAAYWLEYVIRHRGSKHMQSPAVHMSAFAYYGLDVIAFLLLIVYIVFKILSICCCSLICRCRKSKIGGTHKKKKD</sequence>
<dbReference type="OrthoDB" id="5835829at2759"/>
<evidence type="ECO:0000313" key="7">
    <source>
        <dbReference type="Proteomes" id="UP000594454"/>
    </source>
</evidence>
<feature type="transmembrane region" description="Helical" evidence="4">
    <location>
        <begin position="481"/>
        <end position="512"/>
    </location>
</feature>
<dbReference type="PANTHER" id="PTHR48043">
    <property type="entry name" value="EG:EG0003.4 PROTEIN-RELATED"/>
    <property type="match status" value="1"/>
</dbReference>
<keyword evidence="2" id="KW-0328">Glycosyltransferase</keyword>
<evidence type="ECO:0000256" key="1">
    <source>
        <dbReference type="ARBA" id="ARBA00009995"/>
    </source>
</evidence>
<feature type="signal peptide" evidence="5">
    <location>
        <begin position="1"/>
        <end position="28"/>
    </location>
</feature>
<evidence type="ECO:0000256" key="4">
    <source>
        <dbReference type="SAM" id="Phobius"/>
    </source>
</evidence>
<dbReference type="Proteomes" id="UP000594454">
    <property type="component" value="Chromosome 4"/>
</dbReference>
<dbReference type="InterPro" id="IPR002213">
    <property type="entry name" value="UDP_glucos_trans"/>
</dbReference>
<keyword evidence="5" id="KW-0732">Signal</keyword>
<dbReference type="InterPro" id="IPR050271">
    <property type="entry name" value="UDP-glycosyltransferase"/>
</dbReference>
<evidence type="ECO:0000256" key="2">
    <source>
        <dbReference type="ARBA" id="ARBA00022676"/>
    </source>
</evidence>
<dbReference type="Pfam" id="PF00201">
    <property type="entry name" value="UDPGT"/>
    <property type="match status" value="1"/>
</dbReference>
<keyword evidence="7" id="KW-1185">Reference proteome</keyword>